<proteinExistence type="predicted"/>
<sequence length="178" mass="20681">MCDAGEDDARAILRPGRRWEMMYVDSEGHLPSSVSGSGNSSTPRWRRLLRLCRGTTTPCDGSASCRSPSLWFPLHAYVHMRVRSRFETRTHFTTKRISFVRVRHRTLCRGRLRCFRYDINLGRIPITNTDTTIEDERYQLALGPNGVHQLQVQFHLRIPRTPETRDMTSPSRECQLSF</sequence>
<reference evidence="1 2" key="1">
    <citation type="journal article" date="2014" name="Agronomy (Basel)">
        <title>A Draft Genome Sequence for Ensete ventricosum, the Drought-Tolerant Tree Against Hunger.</title>
        <authorList>
            <person name="Harrison J."/>
            <person name="Moore K.A."/>
            <person name="Paszkiewicz K."/>
            <person name="Jones T."/>
            <person name="Grant M."/>
            <person name="Ambacheew D."/>
            <person name="Muzemil S."/>
            <person name="Studholme D.J."/>
        </authorList>
    </citation>
    <scope>NUCLEOTIDE SEQUENCE [LARGE SCALE GENOMIC DNA]</scope>
</reference>
<gene>
    <name evidence="1" type="ORF">B296_00049266</name>
</gene>
<comment type="caution">
    <text evidence="1">The sequence shown here is derived from an EMBL/GenBank/DDBJ whole genome shotgun (WGS) entry which is preliminary data.</text>
</comment>
<dbReference type="AlphaFoldDB" id="A0A426Y2C5"/>
<dbReference type="Proteomes" id="UP000287651">
    <property type="component" value="Unassembled WGS sequence"/>
</dbReference>
<accession>A0A426Y2C5</accession>
<dbReference type="EMBL" id="AMZH03015667">
    <property type="protein sequence ID" value="RRT45691.1"/>
    <property type="molecule type" value="Genomic_DNA"/>
</dbReference>
<evidence type="ECO:0000313" key="1">
    <source>
        <dbReference type="EMBL" id="RRT45691.1"/>
    </source>
</evidence>
<evidence type="ECO:0000313" key="2">
    <source>
        <dbReference type="Proteomes" id="UP000287651"/>
    </source>
</evidence>
<name>A0A426Y2C5_ENSVE</name>
<protein>
    <submittedName>
        <fullName evidence="1">Uncharacterized protein</fullName>
    </submittedName>
</protein>
<organism evidence="1 2">
    <name type="scientific">Ensete ventricosum</name>
    <name type="common">Abyssinian banana</name>
    <name type="synonym">Musa ensete</name>
    <dbReference type="NCBI Taxonomy" id="4639"/>
    <lineage>
        <taxon>Eukaryota</taxon>
        <taxon>Viridiplantae</taxon>
        <taxon>Streptophyta</taxon>
        <taxon>Embryophyta</taxon>
        <taxon>Tracheophyta</taxon>
        <taxon>Spermatophyta</taxon>
        <taxon>Magnoliopsida</taxon>
        <taxon>Liliopsida</taxon>
        <taxon>Zingiberales</taxon>
        <taxon>Musaceae</taxon>
        <taxon>Ensete</taxon>
    </lineage>
</organism>